<dbReference type="GO" id="GO:0008168">
    <property type="term" value="F:methyltransferase activity"/>
    <property type="evidence" value="ECO:0007669"/>
    <property type="project" value="UniProtKB-KW"/>
</dbReference>
<dbReference type="InterPro" id="IPR004398">
    <property type="entry name" value="RNA_MeTrfase_RsmD"/>
</dbReference>
<sequence>MRVIAGELKGRRLKAVPGHGTRPTSDKVKEALFHKLGPFFSEEETVLDLFAGTGNLGIEALSRGCSSAVFVDKAQNAVKTVRTNIDAFALGARTEVYRSEASKALDRLAARGRQFDLIFFDPPYAEEKAEQLVGKILDCSMLKEEGILVWEHAAAKSAAFDERLSIFAEKNYGDTTLTILQLKGGAKNGE</sequence>
<evidence type="ECO:0000256" key="1">
    <source>
        <dbReference type="ARBA" id="ARBA00022603"/>
    </source>
</evidence>
<dbReference type="CDD" id="cd02440">
    <property type="entry name" value="AdoMet_MTases"/>
    <property type="match status" value="1"/>
</dbReference>
<dbReference type="AlphaFoldDB" id="A0A1H2Q5T4"/>
<dbReference type="InterPro" id="IPR029063">
    <property type="entry name" value="SAM-dependent_MTases_sf"/>
</dbReference>
<dbReference type="Gene3D" id="3.40.50.150">
    <property type="entry name" value="Vaccinia Virus protein VP39"/>
    <property type="match status" value="1"/>
</dbReference>
<keyword evidence="4" id="KW-1185">Reference proteome</keyword>
<dbReference type="RefSeq" id="WP_091610184.1">
    <property type="nucleotide sequence ID" value="NZ_FNNC01000001.1"/>
</dbReference>
<dbReference type="Pfam" id="PF03602">
    <property type="entry name" value="Cons_hypoth95"/>
    <property type="match status" value="1"/>
</dbReference>
<dbReference type="PANTHER" id="PTHR43542">
    <property type="entry name" value="METHYLTRANSFERASE"/>
    <property type="match status" value="1"/>
</dbReference>
<dbReference type="PROSITE" id="PS00092">
    <property type="entry name" value="N6_MTASE"/>
    <property type="match status" value="1"/>
</dbReference>
<evidence type="ECO:0000313" key="4">
    <source>
        <dbReference type="Proteomes" id="UP000199488"/>
    </source>
</evidence>
<gene>
    <name evidence="3" type="ORF">SAMN05421781_0163</name>
</gene>
<keyword evidence="2 3" id="KW-0808">Transferase</keyword>
<protein>
    <submittedName>
        <fullName evidence="3">16S rRNA (Guanine(966)-N(2))-methyltransferase RsmD</fullName>
    </submittedName>
</protein>
<dbReference type="OrthoDB" id="9803017at2"/>
<name>A0A1H2Q5T4_9BACI</name>
<dbReference type="Proteomes" id="UP000199488">
    <property type="component" value="Unassembled WGS sequence"/>
</dbReference>
<proteinExistence type="predicted"/>
<evidence type="ECO:0000313" key="3">
    <source>
        <dbReference type="EMBL" id="SDW02491.1"/>
    </source>
</evidence>
<dbReference type="GO" id="GO:0031167">
    <property type="term" value="P:rRNA methylation"/>
    <property type="evidence" value="ECO:0007669"/>
    <property type="project" value="InterPro"/>
</dbReference>
<dbReference type="InterPro" id="IPR002052">
    <property type="entry name" value="DNA_methylase_N6_adenine_CS"/>
</dbReference>
<dbReference type="STRING" id="1122204.SAMN05421781_0163"/>
<keyword evidence="1 3" id="KW-0489">Methyltransferase</keyword>
<evidence type="ECO:0000256" key="2">
    <source>
        <dbReference type="ARBA" id="ARBA00022679"/>
    </source>
</evidence>
<reference evidence="3 4" key="1">
    <citation type="submission" date="2016-10" db="EMBL/GenBank/DDBJ databases">
        <authorList>
            <person name="de Groot N.N."/>
        </authorList>
    </citation>
    <scope>NUCLEOTIDE SEQUENCE [LARGE SCALE GENOMIC DNA]</scope>
    <source>
        <strain evidence="3 4">DSM 23126</strain>
    </source>
</reference>
<dbReference type="EMBL" id="FNNC01000001">
    <property type="protein sequence ID" value="SDW02491.1"/>
    <property type="molecule type" value="Genomic_DNA"/>
</dbReference>
<dbReference type="GO" id="GO:0003676">
    <property type="term" value="F:nucleic acid binding"/>
    <property type="evidence" value="ECO:0007669"/>
    <property type="project" value="InterPro"/>
</dbReference>
<dbReference type="PANTHER" id="PTHR43542:SF1">
    <property type="entry name" value="METHYLTRANSFERASE"/>
    <property type="match status" value="1"/>
</dbReference>
<dbReference type="NCBIfam" id="TIGR00095">
    <property type="entry name" value="16S rRNA (guanine(966)-N(2))-methyltransferase RsmD"/>
    <property type="match status" value="1"/>
</dbReference>
<dbReference type="PIRSF" id="PIRSF004553">
    <property type="entry name" value="CHP00095"/>
    <property type="match status" value="1"/>
</dbReference>
<organism evidence="3 4">
    <name type="scientific">Marinococcus luteus</name>
    <dbReference type="NCBI Taxonomy" id="1122204"/>
    <lineage>
        <taxon>Bacteria</taxon>
        <taxon>Bacillati</taxon>
        <taxon>Bacillota</taxon>
        <taxon>Bacilli</taxon>
        <taxon>Bacillales</taxon>
        <taxon>Bacillaceae</taxon>
        <taxon>Marinococcus</taxon>
    </lineage>
</organism>
<accession>A0A1H2Q5T4</accession>
<dbReference type="SUPFAM" id="SSF53335">
    <property type="entry name" value="S-adenosyl-L-methionine-dependent methyltransferases"/>
    <property type="match status" value="1"/>
</dbReference>